<proteinExistence type="predicted"/>
<name>A0A9W8DHX2_9FUNG</name>
<gene>
    <name evidence="3" type="ORF">IWQ60_010866</name>
</gene>
<protein>
    <submittedName>
        <fullName evidence="3">Uncharacterized protein</fullName>
    </submittedName>
</protein>
<reference evidence="3" key="1">
    <citation type="submission" date="2022-07" db="EMBL/GenBank/DDBJ databases">
        <title>Phylogenomic reconstructions and comparative analyses of Kickxellomycotina fungi.</title>
        <authorList>
            <person name="Reynolds N.K."/>
            <person name="Stajich J.E."/>
            <person name="Barry K."/>
            <person name="Grigoriev I.V."/>
            <person name="Crous P."/>
            <person name="Smith M.E."/>
        </authorList>
    </citation>
    <scope>NUCLEOTIDE SEQUENCE</scope>
    <source>
        <strain evidence="3">RSA 861</strain>
    </source>
</reference>
<evidence type="ECO:0000256" key="2">
    <source>
        <dbReference type="SAM" id="SignalP"/>
    </source>
</evidence>
<feature type="signal peptide" evidence="2">
    <location>
        <begin position="1"/>
        <end position="19"/>
    </location>
</feature>
<organism evidence="3 4">
    <name type="scientific">Tieghemiomyces parasiticus</name>
    <dbReference type="NCBI Taxonomy" id="78921"/>
    <lineage>
        <taxon>Eukaryota</taxon>
        <taxon>Fungi</taxon>
        <taxon>Fungi incertae sedis</taxon>
        <taxon>Zoopagomycota</taxon>
        <taxon>Kickxellomycotina</taxon>
        <taxon>Dimargaritomycetes</taxon>
        <taxon>Dimargaritales</taxon>
        <taxon>Dimargaritaceae</taxon>
        <taxon>Tieghemiomyces</taxon>
    </lineage>
</organism>
<dbReference type="Proteomes" id="UP001150569">
    <property type="component" value="Unassembled WGS sequence"/>
</dbReference>
<comment type="caution">
    <text evidence="3">The sequence shown here is derived from an EMBL/GenBank/DDBJ whole genome shotgun (WGS) entry which is preliminary data.</text>
</comment>
<accession>A0A9W8DHX2</accession>
<evidence type="ECO:0000313" key="3">
    <source>
        <dbReference type="EMBL" id="KAJ1910038.1"/>
    </source>
</evidence>
<keyword evidence="2" id="KW-0732">Signal</keyword>
<evidence type="ECO:0000313" key="4">
    <source>
        <dbReference type="Proteomes" id="UP001150569"/>
    </source>
</evidence>
<feature type="region of interest" description="Disordered" evidence="1">
    <location>
        <begin position="19"/>
        <end position="38"/>
    </location>
</feature>
<evidence type="ECO:0000256" key="1">
    <source>
        <dbReference type="SAM" id="MobiDB-lite"/>
    </source>
</evidence>
<feature type="chain" id="PRO_5040793665" evidence="2">
    <location>
        <begin position="20"/>
        <end position="551"/>
    </location>
</feature>
<dbReference type="AlphaFoldDB" id="A0A9W8DHX2"/>
<keyword evidence="4" id="KW-1185">Reference proteome</keyword>
<dbReference type="EMBL" id="JANBPT010001106">
    <property type="protein sequence ID" value="KAJ1910038.1"/>
    <property type="molecule type" value="Genomic_DNA"/>
</dbReference>
<sequence length="551" mass="60744">MRIHLAFIGLLAAGTAVQASTQSQPADRPHDNDSMGLSEGYPHSIDLASLPPARPTAGPFNACPVEIQLEIMRMTHDDTMPRFLEVSRFIRALAVTDECISQILNKLKLTRAARYSLEYDQLTAQQKESVLEAFSLEYDLNYLFYGSPEDHSILNIVAQYGHAPNAAVSATIPPTLAEEAAMASNYGVINFTTLTLRQKYALSPLLALAAEGDVDLVLALRDRLLNYCHSSEFMKSLLNQRTPRTADLYESARVHYNLNTLYDCPQSDFLATDIAIVNIFAIHRQFDDLDYFLNNAGYIPGSTENGSVTTSEATSNDDLSDVNMAEAASIGDEGALPVEAPFLDNASAASEDGNSDVDMNADANLDGNLNIDATLAILAYLLLSEMAINPRELSYFRDGPTMNRLAHPIADCASKFTATKAAQNVRDHIITLSPRLMILPDAERCIALHANHKIFNQSGGSELGLLINKNLLAQGQKLDNTPVQFFPDAEQARLENHDFGLLRDALDAVGPDSTTARHQALRSMDEIDREIEEEYERELRDRETMDQQDSE</sequence>